<feature type="non-terminal residue" evidence="1">
    <location>
        <position position="42"/>
    </location>
</feature>
<reference evidence="1 2" key="1">
    <citation type="submission" date="2024-04" db="EMBL/GenBank/DDBJ databases">
        <authorList>
            <person name="Rising A."/>
            <person name="Reimegard J."/>
            <person name="Sonavane S."/>
            <person name="Akerstrom W."/>
            <person name="Nylinder S."/>
            <person name="Hedman E."/>
            <person name="Kallberg Y."/>
        </authorList>
    </citation>
    <scope>NUCLEOTIDE SEQUENCE [LARGE SCALE GENOMIC DNA]</scope>
</reference>
<dbReference type="EMBL" id="CAXIEN010000164">
    <property type="protein sequence ID" value="CAL1283090.1"/>
    <property type="molecule type" value="Genomic_DNA"/>
</dbReference>
<protein>
    <submittedName>
        <fullName evidence="1">Uncharacterized protein</fullName>
    </submittedName>
</protein>
<gene>
    <name evidence="1" type="ORF">LARSCL_LOCUS12395</name>
</gene>
<dbReference type="Proteomes" id="UP001497382">
    <property type="component" value="Unassembled WGS sequence"/>
</dbReference>
<organism evidence="1 2">
    <name type="scientific">Larinioides sclopetarius</name>
    <dbReference type="NCBI Taxonomy" id="280406"/>
    <lineage>
        <taxon>Eukaryota</taxon>
        <taxon>Metazoa</taxon>
        <taxon>Ecdysozoa</taxon>
        <taxon>Arthropoda</taxon>
        <taxon>Chelicerata</taxon>
        <taxon>Arachnida</taxon>
        <taxon>Araneae</taxon>
        <taxon>Araneomorphae</taxon>
        <taxon>Entelegynae</taxon>
        <taxon>Araneoidea</taxon>
        <taxon>Araneidae</taxon>
        <taxon>Larinioides</taxon>
    </lineage>
</organism>
<comment type="caution">
    <text evidence="1">The sequence shown here is derived from an EMBL/GenBank/DDBJ whole genome shotgun (WGS) entry which is preliminary data.</text>
</comment>
<evidence type="ECO:0000313" key="2">
    <source>
        <dbReference type="Proteomes" id="UP001497382"/>
    </source>
</evidence>
<dbReference type="AlphaFoldDB" id="A0AAV2AGJ3"/>
<name>A0AAV2AGJ3_9ARAC</name>
<keyword evidence="2" id="KW-1185">Reference proteome</keyword>
<evidence type="ECO:0000313" key="1">
    <source>
        <dbReference type="EMBL" id="CAL1283090.1"/>
    </source>
</evidence>
<proteinExistence type="predicted"/>
<sequence>MKNTEKIGGQMLFKALISASESSVIKVAGAPLTIECCFSHYA</sequence>
<accession>A0AAV2AGJ3</accession>